<sequence>MHFNQSEHLYKEAKEHIVGGVNSPSRAYKGVGGGTPVYMDRAEGSRFYDVDGNEYIDYLGAYGPIITGHAHPHITEAITKAAQNGVLYGTPTVLENRFAKMLKEAIPSLDKVRFVNSGTEAVMTTIRVARAYTGRNKIIKFAGCYHGHSDLVLVAAGSGPATLGTPDSAGVPASIAQDVITVPFNDIEPFKQAIEKFGDEIAGVLVEPIVGNFGIVEPKPGFLQEVNKLTHDAGALVIYDEVITAFRFTYGSAQQLLDIEPDMTAMGKIIGGGLPIGAYGGRADIMEQVAPLGPAYQAGTMAGNPASMSAGIACLEVLQEQGVYEEMDRLGSRLEKGILERAEEHGIQIQINRLKGALTVYFTDEKVENYEQAENTDGEQFARFFKLMLAEGINLAPSKYEAWFLTTAHTDEDIDQTLTAVEKTFRTMAND</sequence>
<dbReference type="RefSeq" id="WP_146818758.1">
    <property type="nucleotide sequence ID" value="NZ_BJYD01000037.1"/>
</dbReference>
<dbReference type="EC" id="5.4.3.8" evidence="9"/>
<dbReference type="NCBIfam" id="TIGR00713">
    <property type="entry name" value="hemL"/>
    <property type="match status" value="1"/>
</dbReference>
<dbReference type="GO" id="GO:0042286">
    <property type="term" value="F:glutamate-1-semialdehyde 2,1-aminomutase activity"/>
    <property type="evidence" value="ECO:0007669"/>
    <property type="project" value="UniProtKB-UniRule"/>
</dbReference>
<dbReference type="InterPro" id="IPR004639">
    <property type="entry name" value="4pyrrol_synth_GluAld_NH2Trfase"/>
</dbReference>
<dbReference type="Gene3D" id="3.40.640.10">
    <property type="entry name" value="Type I PLP-dependent aspartate aminotransferase-like (Major domain)"/>
    <property type="match status" value="1"/>
</dbReference>
<dbReference type="GO" id="GO:0005737">
    <property type="term" value="C:cytoplasm"/>
    <property type="evidence" value="ECO:0007669"/>
    <property type="project" value="UniProtKB-SubCell"/>
</dbReference>
<comment type="caution">
    <text evidence="10">The sequence shown here is derived from an EMBL/GenBank/DDBJ whole genome shotgun (WGS) entry which is preliminary data.</text>
</comment>
<dbReference type="PANTHER" id="PTHR43713">
    <property type="entry name" value="GLUTAMATE-1-SEMIALDEHYDE 2,1-AMINOMUTASE"/>
    <property type="match status" value="1"/>
</dbReference>
<keyword evidence="7 9" id="KW-0413">Isomerase</keyword>
<dbReference type="InterPro" id="IPR015422">
    <property type="entry name" value="PyrdxlP-dep_Trfase_small"/>
</dbReference>
<comment type="catalytic activity">
    <reaction evidence="1 9">
        <text>(S)-4-amino-5-oxopentanoate = 5-aminolevulinate</text>
        <dbReference type="Rhea" id="RHEA:14265"/>
        <dbReference type="ChEBI" id="CHEBI:57501"/>
        <dbReference type="ChEBI" id="CHEBI:356416"/>
        <dbReference type="EC" id="5.4.3.8"/>
    </reaction>
</comment>
<dbReference type="InterPro" id="IPR015421">
    <property type="entry name" value="PyrdxlP-dep_Trfase_major"/>
</dbReference>
<comment type="cofactor">
    <cofactor evidence="2 9">
        <name>pyridoxal 5'-phosphate</name>
        <dbReference type="ChEBI" id="CHEBI:597326"/>
    </cofactor>
</comment>
<dbReference type="AlphaFoldDB" id="A0A511WW92"/>
<comment type="subunit">
    <text evidence="9">Homodimer.</text>
</comment>
<dbReference type="SUPFAM" id="SSF53383">
    <property type="entry name" value="PLP-dependent transferases"/>
    <property type="match status" value="1"/>
</dbReference>
<dbReference type="GO" id="GO:0006782">
    <property type="term" value="P:protoporphyrinogen IX biosynthetic process"/>
    <property type="evidence" value="ECO:0007669"/>
    <property type="project" value="UniProtKB-UniRule"/>
</dbReference>
<reference evidence="10 11" key="1">
    <citation type="submission" date="2019-07" db="EMBL/GenBank/DDBJ databases">
        <title>Whole genome shotgun sequence of Halobacillus faecis NBRC 103569.</title>
        <authorList>
            <person name="Hosoyama A."/>
            <person name="Uohara A."/>
            <person name="Ohji S."/>
            <person name="Ichikawa N."/>
        </authorList>
    </citation>
    <scope>NUCLEOTIDE SEQUENCE [LARGE SCALE GENOMIC DNA]</scope>
    <source>
        <strain evidence="10 11">NBRC 103569</strain>
    </source>
</reference>
<keyword evidence="8 9" id="KW-0627">Porphyrin biosynthesis</keyword>
<proteinExistence type="inferred from homology"/>
<dbReference type="Proteomes" id="UP000321886">
    <property type="component" value="Unassembled WGS sequence"/>
</dbReference>
<keyword evidence="6 9" id="KW-0663">Pyridoxal phosphate</keyword>
<evidence type="ECO:0000256" key="1">
    <source>
        <dbReference type="ARBA" id="ARBA00001579"/>
    </source>
</evidence>
<dbReference type="InterPro" id="IPR015424">
    <property type="entry name" value="PyrdxlP-dep_Trfase"/>
</dbReference>
<dbReference type="NCBIfam" id="NF009055">
    <property type="entry name" value="PRK12389.1"/>
    <property type="match status" value="1"/>
</dbReference>
<accession>A0A511WW92</accession>
<keyword evidence="11" id="KW-1185">Reference proteome</keyword>
<dbReference type="Gene3D" id="3.90.1150.10">
    <property type="entry name" value="Aspartate Aminotransferase, domain 1"/>
    <property type="match status" value="1"/>
</dbReference>
<comment type="subcellular location">
    <subcellularLocation>
        <location evidence="9">Cytoplasm</location>
    </subcellularLocation>
</comment>
<evidence type="ECO:0000256" key="8">
    <source>
        <dbReference type="ARBA" id="ARBA00023244"/>
    </source>
</evidence>
<evidence type="ECO:0000256" key="9">
    <source>
        <dbReference type="HAMAP-Rule" id="MF_00375"/>
    </source>
</evidence>
<dbReference type="HAMAP" id="MF_00375">
    <property type="entry name" value="HemL_aminotrans_3"/>
    <property type="match status" value="1"/>
</dbReference>
<evidence type="ECO:0000256" key="7">
    <source>
        <dbReference type="ARBA" id="ARBA00023235"/>
    </source>
</evidence>
<dbReference type="FunFam" id="3.40.640.10:FF:000021">
    <property type="entry name" value="Glutamate-1-semialdehyde 2,1-aminomutase"/>
    <property type="match status" value="1"/>
</dbReference>
<dbReference type="CDD" id="cd00610">
    <property type="entry name" value="OAT_like"/>
    <property type="match status" value="1"/>
</dbReference>
<dbReference type="UniPathway" id="UPA00251">
    <property type="reaction ID" value="UER00317"/>
</dbReference>
<keyword evidence="5 9" id="KW-0963">Cytoplasm</keyword>
<dbReference type="EMBL" id="BJYD01000037">
    <property type="protein sequence ID" value="GEN55379.1"/>
    <property type="molecule type" value="Genomic_DNA"/>
</dbReference>
<dbReference type="GO" id="GO:0030170">
    <property type="term" value="F:pyridoxal phosphate binding"/>
    <property type="evidence" value="ECO:0007669"/>
    <property type="project" value="InterPro"/>
</dbReference>
<evidence type="ECO:0000313" key="11">
    <source>
        <dbReference type="Proteomes" id="UP000321886"/>
    </source>
</evidence>
<dbReference type="InterPro" id="IPR005814">
    <property type="entry name" value="Aminotrans_3"/>
</dbReference>
<gene>
    <name evidence="10" type="primary">gsaB</name>
    <name evidence="9" type="synonym">hemL</name>
    <name evidence="10" type="ORF">HFA01_36410</name>
</gene>
<dbReference type="GO" id="GO:0008483">
    <property type="term" value="F:transaminase activity"/>
    <property type="evidence" value="ECO:0007669"/>
    <property type="project" value="InterPro"/>
</dbReference>
<dbReference type="NCBIfam" id="NF000818">
    <property type="entry name" value="PRK00062.1"/>
    <property type="match status" value="1"/>
</dbReference>
<evidence type="ECO:0000256" key="3">
    <source>
        <dbReference type="ARBA" id="ARBA00004819"/>
    </source>
</evidence>
<evidence type="ECO:0000313" key="10">
    <source>
        <dbReference type="EMBL" id="GEN55379.1"/>
    </source>
</evidence>
<comment type="pathway">
    <text evidence="3">Porphyrin-containing compound metabolism; protoporphyrin-IX biosynthesis; 5-aminolevulinate from L-glutamyl-tRNA(Glu): step 2/2.</text>
</comment>
<protein>
    <recommendedName>
        <fullName evidence="9">Glutamate-1-semialdehyde 2,1-aminomutase</fullName>
        <shortName evidence="9">GSA</shortName>
        <ecNumber evidence="9">5.4.3.8</ecNumber>
    </recommendedName>
    <alternativeName>
        <fullName evidence="9">Glutamate-1-semialdehyde aminotransferase</fullName>
        <shortName evidence="9">GSA-AT</shortName>
    </alternativeName>
</protein>
<dbReference type="Pfam" id="PF00202">
    <property type="entry name" value="Aminotran_3"/>
    <property type="match status" value="1"/>
</dbReference>
<feature type="modified residue" description="N6-(pyridoxal phosphate)lysine" evidence="9">
    <location>
        <position position="268"/>
    </location>
</feature>
<evidence type="ECO:0000256" key="2">
    <source>
        <dbReference type="ARBA" id="ARBA00001933"/>
    </source>
</evidence>
<name>A0A511WW92_9BACI</name>
<evidence type="ECO:0000256" key="5">
    <source>
        <dbReference type="ARBA" id="ARBA00022490"/>
    </source>
</evidence>
<dbReference type="PANTHER" id="PTHR43713:SF1">
    <property type="entry name" value="GLUTAMATE-1-SEMIALDEHYDE 2,1-AMINOMUTASE 2"/>
    <property type="match status" value="1"/>
</dbReference>
<organism evidence="10 11">
    <name type="scientific">Halobacillus faecis</name>
    <dbReference type="NCBI Taxonomy" id="360184"/>
    <lineage>
        <taxon>Bacteria</taxon>
        <taxon>Bacillati</taxon>
        <taxon>Bacillota</taxon>
        <taxon>Bacilli</taxon>
        <taxon>Bacillales</taxon>
        <taxon>Bacillaceae</taxon>
        <taxon>Halobacillus</taxon>
    </lineage>
</organism>
<dbReference type="OrthoDB" id="9807885at2"/>
<evidence type="ECO:0000256" key="6">
    <source>
        <dbReference type="ARBA" id="ARBA00022898"/>
    </source>
</evidence>
<evidence type="ECO:0000256" key="4">
    <source>
        <dbReference type="ARBA" id="ARBA00008981"/>
    </source>
</evidence>
<comment type="similarity">
    <text evidence="4 9">Belongs to the class-III pyridoxal-phosphate-dependent aminotransferase family. HemL subfamily.</text>
</comment>